<protein>
    <submittedName>
        <fullName evidence="1">Uncharacterized protein</fullName>
    </submittedName>
</protein>
<gene>
    <name evidence="1" type="ORF">NUW58_g3549</name>
</gene>
<dbReference type="Proteomes" id="UP001143856">
    <property type="component" value="Unassembled WGS sequence"/>
</dbReference>
<accession>A0ACC1PD72</accession>
<dbReference type="EMBL" id="JAPDGR010000545">
    <property type="protein sequence ID" value="KAJ2989289.1"/>
    <property type="molecule type" value="Genomic_DNA"/>
</dbReference>
<reference evidence="1" key="1">
    <citation type="submission" date="2022-10" db="EMBL/GenBank/DDBJ databases">
        <title>Genome Sequence of Xylaria curta.</title>
        <authorList>
            <person name="Buettner E."/>
        </authorList>
    </citation>
    <scope>NUCLEOTIDE SEQUENCE</scope>
    <source>
        <strain evidence="1">Babe10</strain>
    </source>
</reference>
<evidence type="ECO:0000313" key="1">
    <source>
        <dbReference type="EMBL" id="KAJ2989289.1"/>
    </source>
</evidence>
<sequence length="665" mass="75473">MTFSMAFDLSYHRVRSREPYPTELGIHHIRLVALLPGHWADDICCELFSLLWNQEGHPVPEYTALSYAWGLPGREPSRILVNDCQFEVWANLECALRHLRLRDRLLILWVDALCINQSNNAERNKQVSLMCDIYGRAAQVVVFLGPGPQVEGSPKNKDLEDNVVFKNDPTDDISFLGLAIHLTRLNSLGGIADSKLTAIFEALRRMLTVRWWDRIWVVQEVVTGHTVTVRYGNASAPWAMLVDIATAYSQEAFLKYTTVVSDDNMKVLKLFSRVIDIDRLRQAWVEGQRPTLLSLLRDFSYRRASDDRDRIYGLLGLCDSKTRVSPNYYLSAKEAYISAAISFIRTDQSLSILSGDLGRKNRNDLPSWVPDWSTTFEEYERQRADFFDFYTACGEAISIIGRDTGFGDDPLKSPRYGLHIYNEMSRLAQSLDAVMETKNLLPQCISVGLDEYGKAFGGTFSDLCNKLKGFCHPEGRRYIKSLVDFNFITVEGEHDRLAMHSKCIGIVEQVFEPLFSSTDMDAVSESIKTWFAGAVLTRSLQDDRGLIVAFIVTLMSDIKKTRNGFERLSVKDEPSLINWFTQRILKRSAPPIDSESAEREAEMLDSFTEVMRISTTKRVFFITKCGEMGLGPASMTKQDEIYVLPGGKVPFVLRHAYPPSQCRGL</sequence>
<comment type="caution">
    <text evidence="1">The sequence shown here is derived from an EMBL/GenBank/DDBJ whole genome shotgun (WGS) entry which is preliminary data.</text>
</comment>
<keyword evidence="2" id="KW-1185">Reference proteome</keyword>
<name>A0ACC1PD72_9PEZI</name>
<proteinExistence type="predicted"/>
<evidence type="ECO:0000313" key="2">
    <source>
        <dbReference type="Proteomes" id="UP001143856"/>
    </source>
</evidence>
<organism evidence="1 2">
    <name type="scientific">Xylaria curta</name>
    <dbReference type="NCBI Taxonomy" id="42375"/>
    <lineage>
        <taxon>Eukaryota</taxon>
        <taxon>Fungi</taxon>
        <taxon>Dikarya</taxon>
        <taxon>Ascomycota</taxon>
        <taxon>Pezizomycotina</taxon>
        <taxon>Sordariomycetes</taxon>
        <taxon>Xylariomycetidae</taxon>
        <taxon>Xylariales</taxon>
        <taxon>Xylariaceae</taxon>
        <taxon>Xylaria</taxon>
    </lineage>
</organism>